<dbReference type="InterPro" id="IPR039171">
    <property type="entry name" value="Cwc2/Slt11"/>
</dbReference>
<organism evidence="10 11">
    <name type="scientific">Polysphondylium violaceum</name>
    <dbReference type="NCBI Taxonomy" id="133409"/>
    <lineage>
        <taxon>Eukaryota</taxon>
        <taxon>Amoebozoa</taxon>
        <taxon>Evosea</taxon>
        <taxon>Eumycetozoa</taxon>
        <taxon>Dictyostelia</taxon>
        <taxon>Dictyosteliales</taxon>
        <taxon>Dictyosteliaceae</taxon>
        <taxon>Polysphondylium</taxon>
    </lineage>
</organism>
<evidence type="ECO:0000259" key="9">
    <source>
        <dbReference type="PROSITE" id="PS50103"/>
    </source>
</evidence>
<evidence type="ECO:0000313" key="11">
    <source>
        <dbReference type="Proteomes" id="UP000695562"/>
    </source>
</evidence>
<keyword evidence="3 6" id="KW-0862">Zinc</keyword>
<dbReference type="InterPro" id="IPR035979">
    <property type="entry name" value="RBD_domain_sf"/>
</dbReference>
<dbReference type="AlphaFoldDB" id="A0A8J4V5G8"/>
<dbReference type="Proteomes" id="UP000695562">
    <property type="component" value="Unassembled WGS sequence"/>
</dbReference>
<dbReference type="Pfam" id="PF21369">
    <property type="entry name" value="STL11_N"/>
    <property type="match status" value="1"/>
</dbReference>
<feature type="domain" description="C3H1-type" evidence="9">
    <location>
        <begin position="150"/>
        <end position="178"/>
    </location>
</feature>
<sequence>MYKSKQKEETPQQQDFPIACESCLGDSPYMTMTKEEFGKECKICTRPFNVFRWKPGRGTRFKSTEICKMCAQVKNVCQVCIHDLEFGLPVQVRDAALASFSGQQTAVTEKGIEYQAAMNQKMLDNGEISYDNFQPTEVIKQLARTAPYHKKNQPHVCTFFLKGNCNRGDACPYSHSAEQHTDPELAHQDIRDRYNGINDPVAERMLKRAQYPPKPPLDKSITTLFLGDLDFEKVKEEDIKAHLFPYGTLKKLKIVTAQNCAFATFNTRQEAETAISQLYSKFNINENDIRLNWSKANKGKPKVMSNNNNSNNSNIASTETTTTETPNTAAETTTTTTEATETSNNTDKTPAPPKPAGVKNFPTFKFNAVPPPSKTNTNTTKPVYSSMDPSSYGGKYAS</sequence>
<dbReference type="Gene3D" id="3.30.70.330">
    <property type="match status" value="1"/>
</dbReference>
<dbReference type="PROSITE" id="PS50102">
    <property type="entry name" value="RRM"/>
    <property type="match status" value="1"/>
</dbReference>
<keyword evidence="1 6" id="KW-0479">Metal-binding</keyword>
<dbReference type="InterPro" id="IPR012677">
    <property type="entry name" value="Nucleotide-bd_a/b_plait_sf"/>
</dbReference>
<evidence type="ECO:0000256" key="6">
    <source>
        <dbReference type="PROSITE-ProRule" id="PRU00723"/>
    </source>
</evidence>
<keyword evidence="4 5" id="KW-0694">RNA-binding</keyword>
<dbReference type="GO" id="GO:0071006">
    <property type="term" value="C:U2-type catalytic step 1 spliceosome"/>
    <property type="evidence" value="ECO:0007669"/>
    <property type="project" value="TreeGrafter"/>
</dbReference>
<feature type="region of interest" description="Disordered" evidence="7">
    <location>
        <begin position="296"/>
        <end position="398"/>
    </location>
</feature>
<reference evidence="10" key="1">
    <citation type="submission" date="2020-01" db="EMBL/GenBank/DDBJ databases">
        <title>Development of genomics and gene disruption for Polysphondylium violaceum indicates a role for the polyketide synthase stlB in stalk morphogenesis.</title>
        <authorList>
            <person name="Narita B."/>
            <person name="Kawabe Y."/>
            <person name="Kin K."/>
            <person name="Saito T."/>
            <person name="Gibbs R."/>
            <person name="Kuspa A."/>
            <person name="Muzny D."/>
            <person name="Queller D."/>
            <person name="Richards S."/>
            <person name="Strassman J."/>
            <person name="Sucgang R."/>
            <person name="Worley K."/>
            <person name="Schaap P."/>
        </authorList>
    </citation>
    <scope>NUCLEOTIDE SEQUENCE</scope>
    <source>
        <strain evidence="10">QSvi11</strain>
    </source>
</reference>
<evidence type="ECO:0000259" key="8">
    <source>
        <dbReference type="PROSITE" id="PS50102"/>
    </source>
</evidence>
<dbReference type="OrthoDB" id="10259600at2759"/>
<dbReference type="GO" id="GO:0036002">
    <property type="term" value="F:pre-mRNA binding"/>
    <property type="evidence" value="ECO:0007669"/>
    <property type="project" value="TreeGrafter"/>
</dbReference>
<dbReference type="SMART" id="SM00360">
    <property type="entry name" value="RRM"/>
    <property type="match status" value="1"/>
</dbReference>
<dbReference type="GO" id="GO:0017070">
    <property type="term" value="F:U6 snRNA binding"/>
    <property type="evidence" value="ECO:0007669"/>
    <property type="project" value="TreeGrafter"/>
</dbReference>
<dbReference type="PANTHER" id="PTHR14089">
    <property type="entry name" value="PRE-MRNA-SPLICING FACTOR RBM22"/>
    <property type="match status" value="1"/>
</dbReference>
<evidence type="ECO:0008006" key="12">
    <source>
        <dbReference type="Google" id="ProtNLM"/>
    </source>
</evidence>
<dbReference type="Gene3D" id="4.10.1000.10">
    <property type="entry name" value="Zinc finger, CCCH-type"/>
    <property type="match status" value="1"/>
</dbReference>
<evidence type="ECO:0000256" key="4">
    <source>
        <dbReference type="ARBA" id="ARBA00022884"/>
    </source>
</evidence>
<dbReference type="SMART" id="SM00356">
    <property type="entry name" value="ZnF_C3H1"/>
    <property type="match status" value="1"/>
</dbReference>
<keyword evidence="11" id="KW-1185">Reference proteome</keyword>
<proteinExistence type="predicted"/>
<accession>A0A8J4V5G8</accession>
<feature type="zinc finger region" description="C3H1-type" evidence="6">
    <location>
        <begin position="150"/>
        <end position="178"/>
    </location>
</feature>
<dbReference type="InterPro" id="IPR036855">
    <property type="entry name" value="Znf_CCCH_sf"/>
</dbReference>
<evidence type="ECO:0000256" key="5">
    <source>
        <dbReference type="PROSITE-ProRule" id="PRU00176"/>
    </source>
</evidence>
<dbReference type="InterPro" id="IPR000504">
    <property type="entry name" value="RRM_dom"/>
</dbReference>
<feature type="domain" description="RRM" evidence="8">
    <location>
        <begin position="222"/>
        <end position="296"/>
    </location>
</feature>
<name>A0A8J4V5G8_9MYCE</name>
<evidence type="ECO:0000313" key="10">
    <source>
        <dbReference type="EMBL" id="KAF2074507.1"/>
    </source>
</evidence>
<comment type="caution">
    <text evidence="10">The sequence shown here is derived from an EMBL/GenBank/DDBJ whole genome shotgun (WGS) entry which is preliminary data.</text>
</comment>
<dbReference type="InterPro" id="IPR000571">
    <property type="entry name" value="Znf_CCCH"/>
</dbReference>
<dbReference type="InterPro" id="IPR048995">
    <property type="entry name" value="STL11/RBM22-like_N"/>
</dbReference>
<keyword evidence="2 6" id="KW-0863">Zinc-finger</keyword>
<dbReference type="Pfam" id="PF18345">
    <property type="entry name" value="zf_CCCH_4"/>
    <property type="match status" value="1"/>
</dbReference>
<dbReference type="GO" id="GO:0000974">
    <property type="term" value="C:Prp19 complex"/>
    <property type="evidence" value="ECO:0007669"/>
    <property type="project" value="TreeGrafter"/>
</dbReference>
<gene>
    <name evidence="10" type="ORF">CYY_004175</name>
</gene>
<evidence type="ECO:0000256" key="3">
    <source>
        <dbReference type="ARBA" id="ARBA00022833"/>
    </source>
</evidence>
<evidence type="ECO:0000256" key="7">
    <source>
        <dbReference type="SAM" id="MobiDB-lite"/>
    </source>
</evidence>
<feature type="compositionally biased region" description="Low complexity" evidence="7">
    <location>
        <begin position="305"/>
        <end position="346"/>
    </location>
</feature>
<dbReference type="SUPFAM" id="SSF54928">
    <property type="entry name" value="RNA-binding domain, RBD"/>
    <property type="match status" value="1"/>
</dbReference>
<evidence type="ECO:0000256" key="2">
    <source>
        <dbReference type="ARBA" id="ARBA00022771"/>
    </source>
</evidence>
<evidence type="ECO:0000256" key="1">
    <source>
        <dbReference type="ARBA" id="ARBA00022723"/>
    </source>
</evidence>
<dbReference type="GO" id="GO:0008270">
    <property type="term" value="F:zinc ion binding"/>
    <property type="evidence" value="ECO:0007669"/>
    <property type="project" value="UniProtKB-KW"/>
</dbReference>
<dbReference type="PROSITE" id="PS50103">
    <property type="entry name" value="ZF_C3H1"/>
    <property type="match status" value="1"/>
</dbReference>
<dbReference type="EMBL" id="AJWJ01000143">
    <property type="protein sequence ID" value="KAF2074507.1"/>
    <property type="molecule type" value="Genomic_DNA"/>
</dbReference>
<dbReference type="SUPFAM" id="SSF90229">
    <property type="entry name" value="CCCH zinc finger"/>
    <property type="match status" value="1"/>
</dbReference>
<dbReference type="PANTHER" id="PTHR14089:SF6">
    <property type="entry name" value="PRE-MRNA-SPLICING FACTOR RBM22"/>
    <property type="match status" value="1"/>
</dbReference>
<dbReference type="GO" id="GO:0071007">
    <property type="term" value="C:U2-type catalytic step 2 spliceosome"/>
    <property type="evidence" value="ECO:0007669"/>
    <property type="project" value="TreeGrafter"/>
</dbReference>
<dbReference type="Pfam" id="PF00076">
    <property type="entry name" value="RRM_1"/>
    <property type="match status" value="1"/>
</dbReference>
<protein>
    <recommendedName>
        <fullName evidence="12">CCCH-type zinc finger-containing protein</fullName>
    </recommendedName>
</protein>